<dbReference type="Proteomes" id="UP001605989">
    <property type="component" value="Unassembled WGS sequence"/>
</dbReference>
<dbReference type="CDD" id="cd04194">
    <property type="entry name" value="GT8_A4GalT_like"/>
    <property type="match status" value="1"/>
</dbReference>
<dbReference type="Pfam" id="PF01501">
    <property type="entry name" value="Glyco_transf_8"/>
    <property type="match status" value="1"/>
</dbReference>
<evidence type="ECO:0000313" key="5">
    <source>
        <dbReference type="Proteomes" id="UP001605989"/>
    </source>
</evidence>
<dbReference type="RefSeq" id="WP_113855776.1">
    <property type="nucleotide sequence ID" value="NZ_CP011940.1"/>
</dbReference>
<dbReference type="InterPro" id="IPR029044">
    <property type="entry name" value="Nucleotide-diphossugar_trans"/>
</dbReference>
<dbReference type="PANTHER" id="PTHR13778">
    <property type="entry name" value="GLYCOSYLTRANSFERASE 8 DOMAIN-CONTAINING PROTEIN"/>
    <property type="match status" value="1"/>
</dbReference>
<dbReference type="InterPro" id="IPR050748">
    <property type="entry name" value="Glycosyltrans_8_dom-fam"/>
</dbReference>
<keyword evidence="3" id="KW-0479">Metal-binding</keyword>
<protein>
    <submittedName>
        <fullName evidence="4">Glycosyltransferase family 8 protein</fullName>
    </submittedName>
</protein>
<keyword evidence="5" id="KW-1185">Reference proteome</keyword>
<dbReference type="SUPFAM" id="SSF53448">
    <property type="entry name" value="Nucleotide-diphospho-sugar transferases"/>
    <property type="match status" value="1"/>
</dbReference>
<dbReference type="EMBL" id="JBIEKR010000003">
    <property type="protein sequence ID" value="MFG6272415.1"/>
    <property type="molecule type" value="Genomic_DNA"/>
</dbReference>
<reference evidence="4 5" key="1">
    <citation type="submission" date="2024-10" db="EMBL/GenBank/DDBJ databases">
        <authorList>
            <person name="Sang B.-I."/>
            <person name="Prabhaharan D."/>
        </authorList>
    </citation>
    <scope>NUCLEOTIDE SEQUENCE [LARGE SCALE GENOMIC DNA]</scope>
    <source>
        <strain evidence="4 5">MH</strain>
    </source>
</reference>
<evidence type="ECO:0000256" key="2">
    <source>
        <dbReference type="ARBA" id="ARBA00022679"/>
    </source>
</evidence>
<proteinExistence type="predicted"/>
<evidence type="ECO:0000313" key="4">
    <source>
        <dbReference type="EMBL" id="MFG6272415.1"/>
    </source>
</evidence>
<gene>
    <name evidence="4" type="ORF">ACGTZG_04360</name>
</gene>
<organism evidence="4 5">
    <name type="scientific">Megasphaera hexanoica</name>
    <dbReference type="NCBI Taxonomy" id="1675036"/>
    <lineage>
        <taxon>Bacteria</taxon>
        <taxon>Bacillati</taxon>
        <taxon>Bacillota</taxon>
        <taxon>Negativicutes</taxon>
        <taxon>Veillonellales</taxon>
        <taxon>Veillonellaceae</taxon>
        <taxon>Megasphaera</taxon>
    </lineage>
</organism>
<comment type="caution">
    <text evidence="4">The sequence shown here is derived from an EMBL/GenBank/DDBJ whole genome shotgun (WGS) entry which is preliminary data.</text>
</comment>
<sequence length="302" mass="34893">MSLLKDRKILGNITADNFNERANILLCSDKNVIRGLGVTIVSVLENISIPCTIHIAFNGEFPAEEDQRFLELSEKYQVPIYIYWIDDSAVRQLVSNPYITITAYYRLLMPYIMKEYHINKCLYLDTDILCVHDIAKWYAQPLNDVIAAVTKDATSQPKLRETKTCRQLGMKGLKYFNSGILLINIEEYVKYDIGNKAIQLCSKEKFGEMDQDVLNILLEGHVNFDSSYAYNCGMSVRNSEVPQNIYLIHFTGAKKPWKLCTSELKGSMISLFDSHSWKYPYYEAWRKYAKMSPWGGTIFRFT</sequence>
<keyword evidence="1" id="KW-0328">Glycosyltransferase</keyword>
<accession>A0ABW7DMW8</accession>
<keyword evidence="2" id="KW-0808">Transferase</keyword>
<evidence type="ECO:0000256" key="3">
    <source>
        <dbReference type="ARBA" id="ARBA00022723"/>
    </source>
</evidence>
<evidence type="ECO:0000256" key="1">
    <source>
        <dbReference type="ARBA" id="ARBA00022676"/>
    </source>
</evidence>
<dbReference type="PANTHER" id="PTHR13778:SF47">
    <property type="entry name" value="LIPOPOLYSACCHARIDE 1,3-GALACTOSYLTRANSFERASE"/>
    <property type="match status" value="1"/>
</dbReference>
<name>A0ABW7DMW8_9FIRM</name>
<dbReference type="Gene3D" id="3.90.550.10">
    <property type="entry name" value="Spore Coat Polysaccharide Biosynthesis Protein SpsA, Chain A"/>
    <property type="match status" value="1"/>
</dbReference>
<dbReference type="InterPro" id="IPR002495">
    <property type="entry name" value="Glyco_trans_8"/>
</dbReference>